<evidence type="ECO:0000313" key="2">
    <source>
        <dbReference type="Proteomes" id="UP000198916"/>
    </source>
</evidence>
<organism evidence="1 2">
    <name type="scientific">Parapedobacter koreensis</name>
    <dbReference type="NCBI Taxonomy" id="332977"/>
    <lineage>
        <taxon>Bacteria</taxon>
        <taxon>Pseudomonadati</taxon>
        <taxon>Bacteroidota</taxon>
        <taxon>Sphingobacteriia</taxon>
        <taxon>Sphingobacteriales</taxon>
        <taxon>Sphingobacteriaceae</taxon>
        <taxon>Parapedobacter</taxon>
    </lineage>
</organism>
<protein>
    <submittedName>
        <fullName evidence="1">Uncharacterized protein</fullName>
    </submittedName>
</protein>
<proteinExistence type="predicted"/>
<accession>A0A1H7QZD6</accession>
<evidence type="ECO:0000313" key="1">
    <source>
        <dbReference type="EMBL" id="SEL53262.1"/>
    </source>
</evidence>
<dbReference type="AlphaFoldDB" id="A0A1H7QZD6"/>
<sequence length="147" mass="16638">MVKITPLSLYIINRAKLRRLIIDLSSKALSRILEHVESCVTTIESLNRAAQYPPHEYPGLAAALDWTIKDLLPPDDWDVGDGTKVEKKVLSLSNPDDMRLVLNGMIDHGFFNEPKSLADTAKHLYIDGKEEEKVLEDVWGNWSIRAK</sequence>
<gene>
    <name evidence="1" type="ORF">SAMN05421740_106187</name>
</gene>
<reference evidence="2" key="1">
    <citation type="submission" date="2016-10" db="EMBL/GenBank/DDBJ databases">
        <authorList>
            <person name="Varghese N."/>
            <person name="Submissions S."/>
        </authorList>
    </citation>
    <scope>NUCLEOTIDE SEQUENCE [LARGE SCALE GENOMIC DNA]</scope>
    <source>
        <strain evidence="2">Jip14</strain>
    </source>
</reference>
<name>A0A1H7QZD6_9SPHI</name>
<dbReference type="EMBL" id="FNZR01000006">
    <property type="protein sequence ID" value="SEL53262.1"/>
    <property type="molecule type" value="Genomic_DNA"/>
</dbReference>
<dbReference type="Proteomes" id="UP000198916">
    <property type="component" value="Unassembled WGS sequence"/>
</dbReference>
<keyword evidence="2" id="KW-1185">Reference proteome</keyword>